<evidence type="ECO:0000256" key="9">
    <source>
        <dbReference type="ARBA" id="ARBA00023026"/>
    </source>
</evidence>
<evidence type="ECO:0000256" key="3">
    <source>
        <dbReference type="ARBA" id="ARBA00012438"/>
    </source>
</evidence>
<keyword evidence="11" id="KW-0472">Membrane</keyword>
<keyword evidence="11" id="KW-0812">Transmembrane</keyword>
<gene>
    <name evidence="13" type="ORF">BL253_30170</name>
</gene>
<dbReference type="EMBL" id="MOMC01000071">
    <property type="protein sequence ID" value="ONH24418.1"/>
    <property type="molecule type" value="Genomic_DNA"/>
</dbReference>
<dbReference type="InterPro" id="IPR005467">
    <property type="entry name" value="His_kinase_dom"/>
</dbReference>
<dbReference type="InterPro" id="IPR004358">
    <property type="entry name" value="Sig_transdc_His_kin-like_C"/>
</dbReference>
<dbReference type="InterPro" id="IPR036097">
    <property type="entry name" value="HisK_dim/P_sf"/>
</dbReference>
<dbReference type="InterPro" id="IPR050980">
    <property type="entry name" value="2C_sensor_his_kinase"/>
</dbReference>
<dbReference type="PANTHER" id="PTHR44936">
    <property type="entry name" value="SENSOR PROTEIN CREC"/>
    <property type="match status" value="1"/>
</dbReference>
<reference evidence="14" key="1">
    <citation type="submission" date="2016-10" db="EMBL/GenBank/DDBJ databases">
        <title>Frankia sp. NRRL B-16386 Genome sequencing.</title>
        <authorList>
            <person name="Ghodhbane-Gtari F."/>
            <person name="Swanson E."/>
            <person name="Gueddou A."/>
            <person name="Hezbri K."/>
            <person name="Ktari K."/>
            <person name="Nouioui I."/>
            <person name="Morris K."/>
            <person name="Simpson S."/>
            <person name="Abebe-Akele F."/>
            <person name="Thomas K."/>
            <person name="Gtari M."/>
            <person name="Tisa L.S."/>
        </authorList>
    </citation>
    <scope>NUCLEOTIDE SEQUENCE [LARGE SCALE GENOMIC DNA]</scope>
    <source>
        <strain evidence="14">NRRL B-16386</strain>
    </source>
</reference>
<dbReference type="InterPro" id="IPR003594">
    <property type="entry name" value="HATPase_dom"/>
</dbReference>
<organism evidence="13 14">
    <name type="scientific">Pseudofrankia asymbiotica</name>
    <dbReference type="NCBI Taxonomy" id="1834516"/>
    <lineage>
        <taxon>Bacteria</taxon>
        <taxon>Bacillati</taxon>
        <taxon>Actinomycetota</taxon>
        <taxon>Actinomycetes</taxon>
        <taxon>Frankiales</taxon>
        <taxon>Frankiaceae</taxon>
        <taxon>Pseudofrankia</taxon>
    </lineage>
</organism>
<dbReference type="InterPro" id="IPR036890">
    <property type="entry name" value="HATPase_C_sf"/>
</dbReference>
<evidence type="ECO:0000313" key="13">
    <source>
        <dbReference type="EMBL" id="ONH24418.1"/>
    </source>
</evidence>
<dbReference type="Gene3D" id="3.30.565.10">
    <property type="entry name" value="Histidine kinase-like ATPase, C-terminal domain"/>
    <property type="match status" value="1"/>
</dbReference>
<keyword evidence="8" id="KW-0902">Two-component regulatory system</keyword>
<evidence type="ECO:0000256" key="7">
    <source>
        <dbReference type="ARBA" id="ARBA00022777"/>
    </source>
</evidence>
<keyword evidence="6" id="KW-0808">Transferase</keyword>
<dbReference type="Pfam" id="PF02518">
    <property type="entry name" value="HATPase_c"/>
    <property type="match status" value="1"/>
</dbReference>
<evidence type="ECO:0000256" key="6">
    <source>
        <dbReference type="ARBA" id="ARBA00022679"/>
    </source>
</evidence>
<dbReference type="SUPFAM" id="SSF55874">
    <property type="entry name" value="ATPase domain of HSP90 chaperone/DNA topoisomerase II/histidine kinase"/>
    <property type="match status" value="1"/>
</dbReference>
<dbReference type="AlphaFoldDB" id="A0A1V2I2Z6"/>
<dbReference type="PRINTS" id="PR00344">
    <property type="entry name" value="BCTRLSENSOR"/>
</dbReference>
<evidence type="ECO:0000313" key="14">
    <source>
        <dbReference type="Proteomes" id="UP000188929"/>
    </source>
</evidence>
<name>A0A1V2I2Z6_9ACTN</name>
<keyword evidence="4" id="KW-1003">Cell membrane</keyword>
<evidence type="ECO:0000256" key="2">
    <source>
        <dbReference type="ARBA" id="ARBA00004651"/>
    </source>
</evidence>
<keyword evidence="14" id="KW-1185">Reference proteome</keyword>
<dbReference type="PROSITE" id="PS50109">
    <property type="entry name" value="HIS_KIN"/>
    <property type="match status" value="1"/>
</dbReference>
<dbReference type="STRING" id="1834516.BL253_30170"/>
<evidence type="ECO:0000256" key="5">
    <source>
        <dbReference type="ARBA" id="ARBA00022553"/>
    </source>
</evidence>
<evidence type="ECO:0000256" key="10">
    <source>
        <dbReference type="SAM" id="MobiDB-lite"/>
    </source>
</evidence>
<dbReference type="SMART" id="SM00388">
    <property type="entry name" value="HisKA"/>
    <property type="match status" value="1"/>
</dbReference>
<feature type="region of interest" description="Disordered" evidence="10">
    <location>
        <begin position="286"/>
        <end position="313"/>
    </location>
</feature>
<evidence type="ECO:0000256" key="11">
    <source>
        <dbReference type="SAM" id="Phobius"/>
    </source>
</evidence>
<keyword evidence="9" id="KW-0843">Virulence</keyword>
<evidence type="ECO:0000259" key="12">
    <source>
        <dbReference type="PROSITE" id="PS50109"/>
    </source>
</evidence>
<dbReference type="Proteomes" id="UP000188929">
    <property type="component" value="Unassembled WGS sequence"/>
</dbReference>
<comment type="subcellular location">
    <subcellularLocation>
        <location evidence="2">Cell membrane</location>
        <topology evidence="2">Multi-pass membrane protein</topology>
    </subcellularLocation>
</comment>
<keyword evidence="5" id="KW-0597">Phosphoprotein</keyword>
<dbReference type="EC" id="2.7.13.3" evidence="3"/>
<protein>
    <recommendedName>
        <fullName evidence="3">histidine kinase</fullName>
        <ecNumber evidence="3">2.7.13.3</ecNumber>
    </recommendedName>
</protein>
<proteinExistence type="predicted"/>
<dbReference type="SMART" id="SM00387">
    <property type="entry name" value="HATPase_c"/>
    <property type="match status" value="1"/>
</dbReference>
<feature type="compositionally biased region" description="Gly residues" evidence="10">
    <location>
        <begin position="301"/>
        <end position="313"/>
    </location>
</feature>
<dbReference type="RefSeq" id="WP_076820792.1">
    <property type="nucleotide sequence ID" value="NZ_MOMC01000071.1"/>
</dbReference>
<evidence type="ECO:0000256" key="1">
    <source>
        <dbReference type="ARBA" id="ARBA00000085"/>
    </source>
</evidence>
<dbReference type="GO" id="GO:0005886">
    <property type="term" value="C:plasma membrane"/>
    <property type="evidence" value="ECO:0007669"/>
    <property type="project" value="UniProtKB-SubCell"/>
</dbReference>
<dbReference type="PANTHER" id="PTHR44936:SF9">
    <property type="entry name" value="SENSOR PROTEIN CREC"/>
    <property type="match status" value="1"/>
</dbReference>
<keyword evidence="11" id="KW-1133">Transmembrane helix</keyword>
<comment type="caution">
    <text evidence="13">The sequence shown here is derived from an EMBL/GenBank/DDBJ whole genome shotgun (WGS) entry which is preliminary data.</text>
</comment>
<dbReference type="CDD" id="cd00082">
    <property type="entry name" value="HisKA"/>
    <property type="match status" value="1"/>
</dbReference>
<accession>A0A1V2I2Z6</accession>
<sequence length="404" mass="41477">MSADLQVVGIALACSAVAALTGVPLLRLLRARPLWATAGVLCVVPILAVAAGVAGTARAMFLSHHDLRVVLIVVAVSAVVATASAVRLGRPVVAATGSLTRAADTLGDPVYQRADRIPTAELTALARTLDATHVRLVEARARERALEASRRELVAWISHDLRTPLAGIRATAEALSDGLVTDAGTTARYHRQMLADAERLTGMVDDLFELARLQAGALQLALEKVSLADIVSDAVATVDPIARARRVVVTGNADDAVYVDADATQVSRALINLLVNAIRHTPDDGTVEVQVGRTGGASRAGDGGGNGGADGGGDGAAAGGRAIVAVADRCGGIPTEDLPRVFDLGFRGETARTPGDGGDHPHQPRVRSGIGLAIVRGIVEAHGGDVTVHNQHGGCRFVVALPAA</sequence>
<comment type="catalytic activity">
    <reaction evidence="1">
        <text>ATP + protein L-histidine = ADP + protein N-phospho-L-histidine.</text>
        <dbReference type="EC" id="2.7.13.3"/>
    </reaction>
</comment>
<dbReference type="GO" id="GO:0000155">
    <property type="term" value="F:phosphorelay sensor kinase activity"/>
    <property type="evidence" value="ECO:0007669"/>
    <property type="project" value="InterPro"/>
</dbReference>
<keyword evidence="7 13" id="KW-0418">Kinase</keyword>
<dbReference type="OrthoDB" id="9806130at2"/>
<evidence type="ECO:0000256" key="4">
    <source>
        <dbReference type="ARBA" id="ARBA00022475"/>
    </source>
</evidence>
<dbReference type="InterPro" id="IPR003661">
    <property type="entry name" value="HisK_dim/P_dom"/>
</dbReference>
<feature type="transmembrane region" description="Helical" evidence="11">
    <location>
        <begin position="69"/>
        <end position="89"/>
    </location>
</feature>
<feature type="transmembrane region" description="Helical" evidence="11">
    <location>
        <begin position="34"/>
        <end position="57"/>
    </location>
</feature>
<dbReference type="Gene3D" id="1.10.287.130">
    <property type="match status" value="1"/>
</dbReference>
<feature type="domain" description="Histidine kinase" evidence="12">
    <location>
        <begin position="156"/>
        <end position="404"/>
    </location>
</feature>
<dbReference type="Pfam" id="PF00512">
    <property type="entry name" value="HisKA"/>
    <property type="match status" value="1"/>
</dbReference>
<dbReference type="SUPFAM" id="SSF47384">
    <property type="entry name" value="Homodimeric domain of signal transducing histidine kinase"/>
    <property type="match status" value="1"/>
</dbReference>
<evidence type="ECO:0000256" key="8">
    <source>
        <dbReference type="ARBA" id="ARBA00023012"/>
    </source>
</evidence>